<organism evidence="4 5">
    <name type="scientific">Saccharothrix longispora</name>
    <dbReference type="NCBI Taxonomy" id="33920"/>
    <lineage>
        <taxon>Bacteria</taxon>
        <taxon>Bacillati</taxon>
        <taxon>Actinomycetota</taxon>
        <taxon>Actinomycetes</taxon>
        <taxon>Pseudonocardiales</taxon>
        <taxon>Pseudonocardiaceae</taxon>
        <taxon>Saccharothrix</taxon>
    </lineage>
</organism>
<comment type="caution">
    <text evidence="4">The sequence shown here is derived from an EMBL/GenBank/DDBJ whole genome shotgun (WGS) entry which is preliminary data.</text>
</comment>
<dbReference type="EMBL" id="JAVDSG010000001">
    <property type="protein sequence ID" value="MDR6595854.1"/>
    <property type="molecule type" value="Genomic_DNA"/>
</dbReference>
<proteinExistence type="predicted"/>
<feature type="region of interest" description="Disordered" evidence="1">
    <location>
        <begin position="51"/>
        <end position="79"/>
    </location>
</feature>
<dbReference type="InterPro" id="IPR019545">
    <property type="entry name" value="DM13_domain"/>
</dbReference>
<gene>
    <name evidence="4" type="ORF">J2S66_004238</name>
</gene>
<reference evidence="4 5" key="1">
    <citation type="submission" date="2023-07" db="EMBL/GenBank/DDBJ databases">
        <title>Sequencing the genomes of 1000 actinobacteria strains.</title>
        <authorList>
            <person name="Klenk H.-P."/>
        </authorList>
    </citation>
    <scope>NUCLEOTIDE SEQUENCE [LARGE SCALE GENOMIC DNA]</scope>
    <source>
        <strain evidence="4 5">DSM 43749</strain>
    </source>
</reference>
<name>A0ABU1Q0C4_9PSEU</name>
<feature type="compositionally biased region" description="Low complexity" evidence="1">
    <location>
        <begin position="51"/>
        <end position="75"/>
    </location>
</feature>
<keyword evidence="2" id="KW-0472">Membrane</keyword>
<evidence type="ECO:0000313" key="4">
    <source>
        <dbReference type="EMBL" id="MDR6595854.1"/>
    </source>
</evidence>
<dbReference type="Pfam" id="PF10517">
    <property type="entry name" value="DM13"/>
    <property type="match status" value="1"/>
</dbReference>
<keyword evidence="2" id="KW-1133">Transmembrane helix</keyword>
<evidence type="ECO:0000256" key="1">
    <source>
        <dbReference type="SAM" id="MobiDB-lite"/>
    </source>
</evidence>
<evidence type="ECO:0000259" key="3">
    <source>
        <dbReference type="PROSITE" id="PS51549"/>
    </source>
</evidence>
<evidence type="ECO:0000313" key="5">
    <source>
        <dbReference type="Proteomes" id="UP001268819"/>
    </source>
</evidence>
<protein>
    <recommendedName>
        <fullName evidence="3">DM13 domain-containing protein</fullName>
    </recommendedName>
</protein>
<sequence length="189" mass="19324">MSKRVVVTVVAGVVVVGLVVGVALFQPWRLWTDRTADEALLVPVATAPATSAASTTSASTTSASTASAPTTTTPAGPVALASGPFRSLEHATTGSATLVRLPGGGHAVQFESLDTSDGPDLYVYLSDKPSDSPESAFGSGFTNLGKLRANRGDQVYEVPAGTALDAVRSVVIWCERFSAGFAVAPLEQS</sequence>
<feature type="transmembrane region" description="Helical" evidence="2">
    <location>
        <begin position="6"/>
        <end position="25"/>
    </location>
</feature>
<dbReference type="Proteomes" id="UP001268819">
    <property type="component" value="Unassembled WGS sequence"/>
</dbReference>
<keyword evidence="5" id="KW-1185">Reference proteome</keyword>
<dbReference type="RefSeq" id="WP_310308934.1">
    <property type="nucleotide sequence ID" value="NZ_BAAAXB010000001.1"/>
</dbReference>
<evidence type="ECO:0000256" key="2">
    <source>
        <dbReference type="SAM" id="Phobius"/>
    </source>
</evidence>
<accession>A0ABU1Q0C4</accession>
<feature type="domain" description="DM13" evidence="3">
    <location>
        <begin position="76"/>
        <end position="187"/>
    </location>
</feature>
<dbReference type="PROSITE" id="PS51549">
    <property type="entry name" value="DM13"/>
    <property type="match status" value="1"/>
</dbReference>
<keyword evidence="2" id="KW-0812">Transmembrane</keyword>